<sequence>MSGEIEKDAATSRSKDGVPSWNGEAAGFASYEEAALLWEQGLVYNKRYTAAPRLMAELTGAARRLVAGKSAEGLAQVGGVRVLLDYLRKSLGKPRVNEVTDLLGKYFKGTRRRTGESMNDYITRKSEAFLRVSQALRRVQPHYQRPKPSATTWESRDRRDSDLGSHWGQWEWGRQTTGGEEATGDDDEATADVAEGDIRGRRASDVSSSWSGSWNSWQSGGWGSWGGRSYDWNYSYSLNPSTSSWSWYGPSTTSFSSWTSIEALEDESLLPSFIQGWYLLTDAALDANERNLVTTALAGDFTPARVAQELRNQFAEADLKRRDHSRRSGQAYMGTHDDEDGFPPGDEFEWESGDPPAEADVDDDEAALMANIESETHQAWAAFQNARRTLKDARMRQHSNKLNRQYYKGSNTNRSSNGGAKPNNKDENIECLRCGRKGHRVANCPEKPLAARAENTTTTSASSNHQAPFVCFAEAELLPNYDKMMITESMEAPESFAAFAEKGGDAESALATLPSTAEAIAAGFAVVDGGATKTIGSVSAIEALLACNVKKHGNSRLKDLDRTNQPTFGFGNSTENQCLSTCKVGVTANGAQGSVQIHTLECGSGPILLSVDALRALGAVVDFRNDLMVLTELNDRKVIPLQRSAAGHQLLSLADDLFKDAKDTTMPVLQPPTPLVPKPRCSMDRLSRPELILHLRALGEEAPEGWTKIEVQQRIAEIAEANPSLAATTTAKTDMQTWMSKLNKASRKKSELRTFCETDLGLMVGDCDTIAVMQNKATSKILEISEPQGCEPMGFGKHSQRTYSETYHYDRDYCEWVKTTHKEGDCCPRLARFARWLSTLEDTKVTPPLIHVPRPKARGTKVQAKTVTASPENPTTSSSSSSQNAEPDARDQLLLQMAATIKDLQEEMSQIRAERPRKVAVVKGCSVGLKGRNDRLVQKGFQCGNCLLGRDATPHFESAENGVPYDEGWHQYFGHPRALRVDPAGSFRSFALIDQYCDKHGVFLDVIPGEAHWKNGVCEQAIQGVKELMSRLCSYDPELTSEGALAEAVTVFNHRDMVRGFSPAQHVLGRGADDTDRFVEAGQGLPPGLLIENPEGEFARAARRRAEAEKIHADWNARQRINRAANSRHRPCYNYLPGELVFFWRSQESGKGRRQPGTRQGRFLGPARILATETRKSESGELSPGGAVWLVRGRNLIKCAPEQLRRATEREEILEGMSAQAGQPTPWTFTQVAENLGGNQFQDATTDVPALQEWRRAQEATEASQPSRLRIRQKRPAPPMSGLDAGGDSEMRPEAEPEATPLQRPRLEPQGQESGLRGECWWSTVSEQAWPDVPAAYWSDQQAAVEVEVAIPETQRGILRMTRNFEGYFVGQMKRKAVEVSERRLSPEEQAEFRGAKQVEVKNFLSADAFEALPKHLQPSRDQAVGMRWVLTWKLKDDGTRKAKARAVLLGYQDPCYEHRSTTAPVMTRQSRQMLLQMAAWKRWRVRKGDVSGAFLQGREYPDTLYCIPTPEICEAMNLPENSVTKIKRACYGLVDAPLEWYRTVDAFLQSIGMERCSSDACMWCYREQGELKGLISGHVDDFIFGGDDSHQGWCDRLKQIQEKFRWGDWETDKFTQCGVLIEATPQGFSLSQPSYLEGISEIGVNATRRKDKQAGTSERERTQLRALLGGLSWHAQQVAPHLSADVSLLLSEVSHSTVDTIIRANILLQHAKARAQHKMIIHGFTPGAELGLVAWVDAAAQSRVDGGSTQGIVIGMVPRNLLHGEMCEVSLMSWHSSKIDRTCRSPGASEALAAINGEDNLYYARFQWSELLYGNLDLRRPDLTVRKTFGCLVTDSRNVYDKMNNEVIVVKGAEKRTSIELLGLKEAQRRTDVIIRWVHSEAQLANSLTKTNGLKELEMFYRMGHRWRIVEDEQMQSARRRRELGLLPLSQTEGVSKDSNHSNDSEVLELRRCSLEDQKARSVQARV</sequence>
<evidence type="ECO:0000256" key="1">
    <source>
        <dbReference type="PROSITE-ProRule" id="PRU00047"/>
    </source>
</evidence>
<dbReference type="GO" id="GO:0008270">
    <property type="term" value="F:zinc ion binding"/>
    <property type="evidence" value="ECO:0007669"/>
    <property type="project" value="UniProtKB-KW"/>
</dbReference>
<dbReference type="InterPro" id="IPR036397">
    <property type="entry name" value="RNaseH_sf"/>
</dbReference>
<dbReference type="InterPro" id="IPR013103">
    <property type="entry name" value="RVT_2"/>
</dbReference>
<dbReference type="SUPFAM" id="SSF57756">
    <property type="entry name" value="Retrovirus zinc finger-like domains"/>
    <property type="match status" value="1"/>
</dbReference>
<dbReference type="InterPro" id="IPR012337">
    <property type="entry name" value="RNaseH-like_sf"/>
</dbReference>
<evidence type="ECO:0000256" key="2">
    <source>
        <dbReference type="SAM" id="MobiDB-lite"/>
    </source>
</evidence>
<dbReference type="Gene3D" id="3.30.420.10">
    <property type="entry name" value="Ribonuclease H-like superfamily/Ribonuclease H"/>
    <property type="match status" value="1"/>
</dbReference>
<accession>A0A1Q9EY42</accession>
<protein>
    <submittedName>
        <fullName evidence="4">Copia protein</fullName>
    </submittedName>
</protein>
<dbReference type="Pfam" id="PF07727">
    <property type="entry name" value="RVT_2"/>
    <property type="match status" value="1"/>
</dbReference>
<dbReference type="EMBL" id="LSRX01000045">
    <property type="protein sequence ID" value="OLQ12321.1"/>
    <property type="molecule type" value="Genomic_DNA"/>
</dbReference>
<feature type="region of interest" description="Disordered" evidence="2">
    <location>
        <begin position="140"/>
        <end position="198"/>
    </location>
</feature>
<proteinExistence type="predicted"/>
<feature type="compositionally biased region" description="Polar residues" evidence="2">
    <location>
        <begin position="402"/>
        <end position="418"/>
    </location>
</feature>
<feature type="region of interest" description="Disordered" evidence="2">
    <location>
        <begin position="1256"/>
        <end position="1314"/>
    </location>
</feature>
<dbReference type="OrthoDB" id="413950at2759"/>
<name>A0A1Q9EY42_SYMMI</name>
<comment type="caution">
    <text evidence="4">The sequence shown here is derived from an EMBL/GenBank/DDBJ whole genome shotgun (WGS) entry which is preliminary data.</text>
</comment>
<dbReference type="PROSITE" id="PS50158">
    <property type="entry name" value="ZF_CCHC"/>
    <property type="match status" value="1"/>
</dbReference>
<keyword evidence="1" id="KW-0862">Zinc</keyword>
<feature type="compositionally biased region" description="Basic and acidic residues" evidence="2">
    <location>
        <begin position="154"/>
        <end position="163"/>
    </location>
</feature>
<evidence type="ECO:0000313" key="5">
    <source>
        <dbReference type="Proteomes" id="UP000186817"/>
    </source>
</evidence>
<feature type="compositionally biased region" description="Acidic residues" evidence="2">
    <location>
        <begin position="337"/>
        <end position="358"/>
    </location>
</feature>
<feature type="domain" description="CCHC-type" evidence="3">
    <location>
        <begin position="431"/>
        <end position="446"/>
    </location>
</feature>
<evidence type="ECO:0000313" key="4">
    <source>
        <dbReference type="EMBL" id="OLQ12321.1"/>
    </source>
</evidence>
<evidence type="ECO:0000259" key="3">
    <source>
        <dbReference type="PROSITE" id="PS50158"/>
    </source>
</evidence>
<dbReference type="InterPro" id="IPR036875">
    <property type="entry name" value="Znf_CCHC_sf"/>
</dbReference>
<keyword evidence="1" id="KW-0863">Zinc-finger</keyword>
<feature type="region of interest" description="Disordered" evidence="2">
    <location>
        <begin position="401"/>
        <end position="427"/>
    </location>
</feature>
<feature type="compositionally biased region" description="Polar residues" evidence="2">
    <location>
        <begin position="863"/>
        <end position="876"/>
    </location>
</feature>
<keyword evidence="5" id="KW-1185">Reference proteome</keyword>
<dbReference type="OMA" id="HEPWADA"/>
<dbReference type="SUPFAM" id="SSF53098">
    <property type="entry name" value="Ribonuclease H-like"/>
    <property type="match status" value="1"/>
</dbReference>
<reference evidence="4 5" key="1">
    <citation type="submission" date="2016-02" db="EMBL/GenBank/DDBJ databases">
        <title>Genome analysis of coral dinoflagellate symbionts highlights evolutionary adaptations to a symbiotic lifestyle.</title>
        <authorList>
            <person name="Aranda M."/>
            <person name="Li Y."/>
            <person name="Liew Y.J."/>
            <person name="Baumgarten S."/>
            <person name="Simakov O."/>
            <person name="Wilson M."/>
            <person name="Piel J."/>
            <person name="Ashoor H."/>
            <person name="Bougouffa S."/>
            <person name="Bajic V.B."/>
            <person name="Ryu T."/>
            <person name="Ravasi T."/>
            <person name="Bayer T."/>
            <person name="Micklem G."/>
            <person name="Kim H."/>
            <person name="Bhak J."/>
            <person name="Lajeunesse T.C."/>
            <person name="Voolstra C.R."/>
        </authorList>
    </citation>
    <scope>NUCLEOTIDE SEQUENCE [LARGE SCALE GENOMIC DNA]</scope>
    <source>
        <strain evidence="4 5">CCMP2467</strain>
    </source>
</reference>
<feature type="region of interest" description="Disordered" evidence="2">
    <location>
        <begin position="320"/>
        <end position="358"/>
    </location>
</feature>
<organism evidence="4 5">
    <name type="scientific">Symbiodinium microadriaticum</name>
    <name type="common">Dinoflagellate</name>
    <name type="synonym">Zooxanthella microadriatica</name>
    <dbReference type="NCBI Taxonomy" id="2951"/>
    <lineage>
        <taxon>Eukaryota</taxon>
        <taxon>Sar</taxon>
        <taxon>Alveolata</taxon>
        <taxon>Dinophyceae</taxon>
        <taxon>Suessiales</taxon>
        <taxon>Symbiodiniaceae</taxon>
        <taxon>Symbiodinium</taxon>
    </lineage>
</organism>
<dbReference type="Proteomes" id="UP000186817">
    <property type="component" value="Unassembled WGS sequence"/>
</dbReference>
<dbReference type="GO" id="GO:0003676">
    <property type="term" value="F:nucleic acid binding"/>
    <property type="evidence" value="ECO:0007669"/>
    <property type="project" value="InterPro"/>
</dbReference>
<feature type="region of interest" description="Disordered" evidence="2">
    <location>
        <begin position="848"/>
        <end position="888"/>
    </location>
</feature>
<gene>
    <name evidence="4" type="primary">GIP</name>
    <name evidence="4" type="ORF">AK812_SmicGene3818</name>
</gene>
<keyword evidence="1" id="KW-0479">Metal-binding</keyword>
<dbReference type="InterPro" id="IPR001878">
    <property type="entry name" value="Znf_CCHC"/>
</dbReference>